<evidence type="ECO:0000313" key="3">
    <source>
        <dbReference type="Proteomes" id="UP000236735"/>
    </source>
</evidence>
<organism evidence="2 3">
    <name type="scientific">Xylanibacter ruminicola</name>
    <name type="common">Prevotella ruminicola</name>
    <dbReference type="NCBI Taxonomy" id="839"/>
    <lineage>
        <taxon>Bacteria</taxon>
        <taxon>Pseudomonadati</taxon>
        <taxon>Bacteroidota</taxon>
        <taxon>Bacteroidia</taxon>
        <taxon>Bacteroidales</taxon>
        <taxon>Prevotellaceae</taxon>
        <taxon>Xylanibacter</taxon>
    </lineage>
</organism>
<evidence type="ECO:0000313" key="2">
    <source>
        <dbReference type="EMBL" id="SEF48544.1"/>
    </source>
</evidence>
<sequence length="281" mass="31379">MTAIADNRVNYPSDSKHAASLGISAAVYSQLKQGQTVKVLSEANWIQMARRLGVELRPGMEWKAAKTATFKYIWAQLTMCQSSSLSAIMCDMPNIGKTFTAREYVKGHKNAIYVDCSQVKTKRALVRKIAKEFGVGTNGTFGDVYEDLVFYIRTVDQPLIVLDEAGDLAYEAFLELKALWNATERCCAWYMMGADGLKAKIDRNVKGEKVGFAEMLSRYGDRYCRVTPDAEKDRNAFLREQARIVAEANAPEGSDVQEIVLKTGGALRRVYTEIEKVKARA</sequence>
<dbReference type="AlphaFoldDB" id="A0A1H5SDQ2"/>
<protein>
    <recommendedName>
        <fullName evidence="1">ORC1/DEAH AAA+ ATPase domain-containing protein</fullName>
    </recommendedName>
</protein>
<reference evidence="2 3" key="1">
    <citation type="submission" date="2016-10" db="EMBL/GenBank/DDBJ databases">
        <authorList>
            <person name="de Groot N.N."/>
        </authorList>
    </citation>
    <scope>NUCLEOTIDE SEQUENCE [LARGE SCALE GENOMIC DNA]</scope>
    <source>
        <strain evidence="2 3">AR32</strain>
    </source>
</reference>
<name>A0A1H5SDQ2_XYLRU</name>
<accession>A0A1H5SDQ2</accession>
<evidence type="ECO:0000259" key="1">
    <source>
        <dbReference type="Pfam" id="PF13401"/>
    </source>
</evidence>
<proteinExistence type="predicted"/>
<dbReference type="InterPro" id="IPR049945">
    <property type="entry name" value="AAA_22"/>
</dbReference>
<dbReference type="SUPFAM" id="SSF52540">
    <property type="entry name" value="P-loop containing nucleoside triphosphate hydrolases"/>
    <property type="match status" value="1"/>
</dbReference>
<dbReference type="EMBL" id="FNUV01000001">
    <property type="protein sequence ID" value="SEF48544.1"/>
    <property type="molecule type" value="Genomic_DNA"/>
</dbReference>
<dbReference type="Pfam" id="PF13401">
    <property type="entry name" value="AAA_22"/>
    <property type="match status" value="1"/>
</dbReference>
<gene>
    <name evidence="2" type="ORF">SAMN05216354_0630</name>
</gene>
<dbReference type="InterPro" id="IPR027417">
    <property type="entry name" value="P-loop_NTPase"/>
</dbReference>
<dbReference type="Gene3D" id="3.40.50.300">
    <property type="entry name" value="P-loop containing nucleotide triphosphate hydrolases"/>
    <property type="match status" value="1"/>
</dbReference>
<feature type="domain" description="ORC1/DEAH AAA+ ATPase" evidence="1">
    <location>
        <begin position="95"/>
        <end position="185"/>
    </location>
</feature>
<dbReference type="GO" id="GO:0016887">
    <property type="term" value="F:ATP hydrolysis activity"/>
    <property type="evidence" value="ECO:0007669"/>
    <property type="project" value="InterPro"/>
</dbReference>
<dbReference type="Proteomes" id="UP000236735">
    <property type="component" value="Unassembled WGS sequence"/>
</dbReference>